<evidence type="ECO:0000313" key="2">
    <source>
        <dbReference type="Proteomes" id="UP000661918"/>
    </source>
</evidence>
<keyword evidence="2" id="KW-1185">Reference proteome</keyword>
<name>A0ABQ2GZ94_9DEIO</name>
<dbReference type="Proteomes" id="UP000661918">
    <property type="component" value="Unassembled WGS sequence"/>
</dbReference>
<protein>
    <submittedName>
        <fullName evidence="1">Uncharacterized protein</fullName>
    </submittedName>
</protein>
<accession>A0ABQ2GZ94</accession>
<evidence type="ECO:0000313" key="1">
    <source>
        <dbReference type="EMBL" id="GGM18588.1"/>
    </source>
</evidence>
<dbReference type="EMBL" id="BMOM01000032">
    <property type="protein sequence ID" value="GGM18588.1"/>
    <property type="molecule type" value="Genomic_DNA"/>
</dbReference>
<proteinExistence type="predicted"/>
<organism evidence="1 2">
    <name type="scientific">Deinococcus aerophilus</name>
    <dbReference type="NCBI Taxonomy" id="522488"/>
    <lineage>
        <taxon>Bacteria</taxon>
        <taxon>Thermotogati</taxon>
        <taxon>Deinococcota</taxon>
        <taxon>Deinococci</taxon>
        <taxon>Deinococcales</taxon>
        <taxon>Deinococcaceae</taxon>
        <taxon>Deinococcus</taxon>
    </lineage>
</organism>
<reference evidence="2" key="1">
    <citation type="journal article" date="2019" name="Int. J. Syst. Evol. Microbiol.">
        <title>The Global Catalogue of Microorganisms (GCM) 10K type strain sequencing project: providing services to taxonomists for standard genome sequencing and annotation.</title>
        <authorList>
            <consortium name="The Broad Institute Genomics Platform"/>
            <consortium name="The Broad Institute Genome Sequencing Center for Infectious Disease"/>
            <person name="Wu L."/>
            <person name="Ma J."/>
        </authorList>
    </citation>
    <scope>NUCLEOTIDE SEQUENCE [LARGE SCALE GENOMIC DNA]</scope>
    <source>
        <strain evidence="2">JCM 15443</strain>
    </source>
</reference>
<sequence>MGAKKFDGQYLLSKMAKLGDRSEARRSLESTARQAAAFAERFPDAAQVDQARIFAQLPYMSPWQRRQTIVRERFFKIGMVRNLAWLGLT</sequence>
<comment type="caution">
    <text evidence="1">The sequence shown here is derived from an EMBL/GenBank/DDBJ whole genome shotgun (WGS) entry which is preliminary data.</text>
</comment>
<gene>
    <name evidence="1" type="ORF">GCM10010841_28370</name>
</gene>